<dbReference type="InterPro" id="IPR002781">
    <property type="entry name" value="TM_pro_TauE-like"/>
</dbReference>
<organism evidence="6 7">
    <name type="scientific">Variovorax dokdonensis</name>
    <dbReference type="NCBI Taxonomy" id="344883"/>
    <lineage>
        <taxon>Bacteria</taxon>
        <taxon>Pseudomonadati</taxon>
        <taxon>Pseudomonadota</taxon>
        <taxon>Betaproteobacteria</taxon>
        <taxon>Burkholderiales</taxon>
        <taxon>Comamonadaceae</taxon>
        <taxon>Variovorax</taxon>
    </lineage>
</organism>
<evidence type="ECO:0000256" key="4">
    <source>
        <dbReference type="ARBA" id="ARBA00023136"/>
    </source>
</evidence>
<feature type="transmembrane region" description="Helical" evidence="5">
    <location>
        <begin position="74"/>
        <end position="92"/>
    </location>
</feature>
<keyword evidence="2 5" id="KW-0812">Transmembrane</keyword>
<protein>
    <recommendedName>
        <fullName evidence="5">Probable membrane transporter protein</fullName>
    </recommendedName>
</protein>
<keyword evidence="5" id="KW-1003">Cell membrane</keyword>
<dbReference type="RefSeq" id="WP_286661386.1">
    <property type="nucleotide sequence ID" value="NZ_JASZYV010000003.1"/>
</dbReference>
<evidence type="ECO:0000313" key="6">
    <source>
        <dbReference type="EMBL" id="MDM0046305.1"/>
    </source>
</evidence>
<evidence type="ECO:0000256" key="3">
    <source>
        <dbReference type="ARBA" id="ARBA00022989"/>
    </source>
</evidence>
<keyword evidence="7" id="KW-1185">Reference proteome</keyword>
<feature type="transmembrane region" description="Helical" evidence="5">
    <location>
        <begin position="153"/>
        <end position="180"/>
    </location>
</feature>
<sequence length="275" mass="27126">MALFDTYGLSLLMGAAVGFVLALTGAGGGILAVPLLVFGLHLQMADAAPIGLLAVGLAAAIGALLGLRDGIVRYRAALLIGTTGMLLAPLGVRLGRSLPNAPLMAAFALVLAWVAWRSFHQSGKAACASPTGQPHLCAMNAATGRLTLRAPCVLALAGTGALSGLLSGLLGVGGGFVIVPMLSRISDVTMRGIVATSLAVIALVSVGGVAGAATQGGMAWSVALPFAAGAVLALLAGRRVSARLAGPRLQQAFGAVAGGVALLLLLRAVRMLAGG</sequence>
<dbReference type="PANTHER" id="PTHR43701:SF2">
    <property type="entry name" value="MEMBRANE TRANSPORTER PROTEIN YJNA-RELATED"/>
    <property type="match status" value="1"/>
</dbReference>
<reference evidence="6" key="1">
    <citation type="submission" date="2023-06" db="EMBL/GenBank/DDBJ databases">
        <authorList>
            <person name="Jiang Y."/>
            <person name="Liu Q."/>
        </authorList>
    </citation>
    <scope>NUCLEOTIDE SEQUENCE</scope>
    <source>
        <strain evidence="6">CGMCC 1.12089</strain>
    </source>
</reference>
<evidence type="ECO:0000313" key="7">
    <source>
        <dbReference type="Proteomes" id="UP001174908"/>
    </source>
</evidence>
<keyword evidence="3 5" id="KW-1133">Transmembrane helix</keyword>
<feature type="transmembrane region" description="Helical" evidence="5">
    <location>
        <begin position="99"/>
        <end position="116"/>
    </location>
</feature>
<evidence type="ECO:0000256" key="5">
    <source>
        <dbReference type="RuleBase" id="RU363041"/>
    </source>
</evidence>
<comment type="subcellular location">
    <subcellularLocation>
        <location evidence="5">Cell membrane</location>
        <topology evidence="5">Multi-pass membrane protein</topology>
    </subcellularLocation>
    <subcellularLocation>
        <location evidence="1">Membrane</location>
        <topology evidence="1">Multi-pass membrane protein</topology>
    </subcellularLocation>
</comment>
<feature type="transmembrane region" description="Helical" evidence="5">
    <location>
        <begin position="12"/>
        <end position="38"/>
    </location>
</feature>
<dbReference type="InterPro" id="IPR051598">
    <property type="entry name" value="TSUP/Inactive_protease-like"/>
</dbReference>
<feature type="transmembrane region" description="Helical" evidence="5">
    <location>
        <begin position="192"/>
        <end position="212"/>
    </location>
</feature>
<dbReference type="EMBL" id="JASZYV010000003">
    <property type="protein sequence ID" value="MDM0046305.1"/>
    <property type="molecule type" value="Genomic_DNA"/>
</dbReference>
<comment type="caution">
    <text evidence="6">The sequence shown here is derived from an EMBL/GenBank/DDBJ whole genome shotgun (WGS) entry which is preliminary data.</text>
</comment>
<accession>A0ABT7NED0</accession>
<keyword evidence="4 5" id="KW-0472">Membrane</keyword>
<feature type="transmembrane region" description="Helical" evidence="5">
    <location>
        <begin position="249"/>
        <end position="269"/>
    </location>
</feature>
<feature type="transmembrane region" description="Helical" evidence="5">
    <location>
        <begin position="50"/>
        <end position="68"/>
    </location>
</feature>
<dbReference type="PANTHER" id="PTHR43701">
    <property type="entry name" value="MEMBRANE TRANSPORTER PROTEIN MJ0441-RELATED"/>
    <property type="match status" value="1"/>
</dbReference>
<comment type="similarity">
    <text evidence="5">Belongs to the 4-toluene sulfonate uptake permease (TSUP) (TC 2.A.102) family.</text>
</comment>
<gene>
    <name evidence="6" type="ORF">QTH91_17565</name>
</gene>
<evidence type="ECO:0000256" key="1">
    <source>
        <dbReference type="ARBA" id="ARBA00004141"/>
    </source>
</evidence>
<proteinExistence type="inferred from homology"/>
<dbReference type="Proteomes" id="UP001174908">
    <property type="component" value="Unassembled WGS sequence"/>
</dbReference>
<feature type="transmembrane region" description="Helical" evidence="5">
    <location>
        <begin position="218"/>
        <end position="237"/>
    </location>
</feature>
<name>A0ABT7NED0_9BURK</name>
<evidence type="ECO:0000256" key="2">
    <source>
        <dbReference type="ARBA" id="ARBA00022692"/>
    </source>
</evidence>
<dbReference type="Pfam" id="PF01925">
    <property type="entry name" value="TauE"/>
    <property type="match status" value="1"/>
</dbReference>